<comment type="caution">
    <text evidence="2">The sequence shown here is derived from an EMBL/GenBank/DDBJ whole genome shotgun (WGS) entry which is preliminary data.</text>
</comment>
<name>A0A179H9N7_PURLI</name>
<evidence type="ECO:0000313" key="4">
    <source>
        <dbReference type="Proteomes" id="UP000078240"/>
    </source>
</evidence>
<dbReference type="AlphaFoldDB" id="A0A179H9N7"/>
<accession>A0A179H9N7</accession>
<evidence type="ECO:0000313" key="2">
    <source>
        <dbReference type="EMBL" id="OAQ86223.1"/>
    </source>
</evidence>
<protein>
    <submittedName>
        <fullName evidence="2">Uncharacterized protein</fullName>
    </submittedName>
</protein>
<evidence type="ECO:0000256" key="1">
    <source>
        <dbReference type="SAM" id="MobiDB-lite"/>
    </source>
</evidence>
<sequence length="192" mass="20078">MSLFRSNAGQKLAADQGGGQLRKSTQHAQAVAGAPFKSTTVGCQSRSDRTGRIHLAVATCRPSPANHSRRRQSARPGPWTPYLAGQTHPHATCAFNSANRRQNHVPATTVACLRASRKAARAATPAKPPPPQSLTWTKGTRLNIAGIRTQPGDFCNVPGPTLASSSALTSPIICLRHPSPSGASCNFAAGAD</sequence>
<proteinExistence type="predicted"/>
<evidence type="ECO:0000313" key="3">
    <source>
        <dbReference type="EMBL" id="OAQ94185.1"/>
    </source>
</evidence>
<dbReference type="Proteomes" id="UP000078340">
    <property type="component" value="Unassembled WGS sequence"/>
</dbReference>
<dbReference type="EMBL" id="LSBI01000001">
    <property type="protein sequence ID" value="OAQ94185.1"/>
    <property type="molecule type" value="Genomic_DNA"/>
</dbReference>
<dbReference type="Proteomes" id="UP000078240">
    <property type="component" value="Unassembled WGS sequence"/>
</dbReference>
<feature type="region of interest" description="Disordered" evidence="1">
    <location>
        <begin position="1"/>
        <end position="47"/>
    </location>
</feature>
<gene>
    <name evidence="2" type="ORF">VFPBJ_00263</name>
    <name evidence="3" type="ORF">VFPFJ_00294</name>
</gene>
<organism evidence="2 4">
    <name type="scientific">Purpureocillium lilacinum</name>
    <name type="common">Paecilomyces lilacinus</name>
    <dbReference type="NCBI Taxonomy" id="33203"/>
    <lineage>
        <taxon>Eukaryota</taxon>
        <taxon>Fungi</taxon>
        <taxon>Dikarya</taxon>
        <taxon>Ascomycota</taxon>
        <taxon>Pezizomycotina</taxon>
        <taxon>Sordariomycetes</taxon>
        <taxon>Hypocreomycetidae</taxon>
        <taxon>Hypocreales</taxon>
        <taxon>Ophiocordycipitaceae</taxon>
        <taxon>Purpureocillium</taxon>
    </lineage>
</organism>
<dbReference type="EMBL" id="LSBH01000001">
    <property type="protein sequence ID" value="OAQ86223.1"/>
    <property type="molecule type" value="Genomic_DNA"/>
</dbReference>
<reference evidence="2 4" key="1">
    <citation type="submission" date="2016-01" db="EMBL/GenBank/DDBJ databases">
        <title>Biosynthesis of antibiotic leucinostatins and their inhibition on Phytophthora in bio-control Purpureocillium lilacinum.</title>
        <authorList>
            <person name="Wang G."/>
            <person name="Liu Z."/>
            <person name="Lin R."/>
            <person name="Li E."/>
            <person name="Mao Z."/>
            <person name="Ling J."/>
            <person name="Yin W."/>
            <person name="Xie B."/>
        </authorList>
    </citation>
    <scope>NUCLEOTIDE SEQUENCE [LARGE SCALE GENOMIC DNA]</scope>
    <source>
        <strain evidence="2">PLBJ-1</strain>
        <strain evidence="3">PLFJ-1</strain>
    </source>
</reference>